<keyword evidence="6" id="KW-0694">RNA-binding</keyword>
<feature type="domain" description="CRISPR type III-associated protein" evidence="9">
    <location>
        <begin position="13"/>
        <end position="208"/>
    </location>
</feature>
<dbReference type="PANTHER" id="PTHR35579:SF3">
    <property type="entry name" value="CRISPR SYSTEM CMS ENDORIBONUCLEASE CSM3"/>
    <property type="match status" value="1"/>
</dbReference>
<protein>
    <recommendedName>
        <fullName evidence="2">CRISPR system Cms endoribonuclease Csm3</fullName>
    </recommendedName>
    <alternativeName>
        <fullName evidence="8">CRISPR type III A-associated RAMP protein Csm3</fullName>
    </alternativeName>
</protein>
<accession>A0A848C627</accession>
<dbReference type="InterPro" id="IPR013412">
    <property type="entry name" value="CRISPR-assoc_RAMP_Csm3"/>
</dbReference>
<dbReference type="GO" id="GO:0051607">
    <property type="term" value="P:defense response to virus"/>
    <property type="evidence" value="ECO:0007669"/>
    <property type="project" value="UniProtKB-KW"/>
</dbReference>
<sequence>MTSFGKLKLTFNLKVETGLHIGGDDSYSSIGSADSLVMRDTSTNLPMIPGSSLKGKLRYLFNRFNENSPYQWTEKTHLLFGGIIKNKTTKETLVLPTKFQFNDAFVIVSEDNRLYTEVKSENTIKLLTGIANPRQIERVVRGTEFAVEIIYNIPNSAELTKLATLTTINSTAIDENIIADFSNLKTALDLLANDYLGGHGTRGYGRVSFNNFAINSVVGEIDENVLAKLKMIYN</sequence>
<proteinExistence type="inferred from homology"/>
<dbReference type="AlphaFoldDB" id="A0A848C627"/>
<evidence type="ECO:0000256" key="8">
    <source>
        <dbReference type="ARBA" id="ARBA00033183"/>
    </source>
</evidence>
<evidence type="ECO:0000256" key="1">
    <source>
        <dbReference type="ARBA" id="ARBA00006342"/>
    </source>
</evidence>
<dbReference type="GO" id="GO:0003723">
    <property type="term" value="F:RNA binding"/>
    <property type="evidence" value="ECO:0007669"/>
    <property type="project" value="UniProtKB-KW"/>
</dbReference>
<evidence type="ECO:0000256" key="7">
    <source>
        <dbReference type="ARBA" id="ARBA00023118"/>
    </source>
</evidence>
<evidence type="ECO:0000313" key="11">
    <source>
        <dbReference type="Proteomes" id="UP000563853"/>
    </source>
</evidence>
<dbReference type="Proteomes" id="UP000563853">
    <property type="component" value="Unassembled WGS sequence"/>
</dbReference>
<evidence type="ECO:0000256" key="2">
    <source>
        <dbReference type="ARBA" id="ARBA00022150"/>
    </source>
</evidence>
<keyword evidence="3" id="KW-0540">Nuclease</keyword>
<dbReference type="GO" id="GO:0016787">
    <property type="term" value="F:hydrolase activity"/>
    <property type="evidence" value="ECO:0007669"/>
    <property type="project" value="UniProtKB-KW"/>
</dbReference>
<keyword evidence="7" id="KW-0051">Antiviral defense</keyword>
<evidence type="ECO:0000256" key="3">
    <source>
        <dbReference type="ARBA" id="ARBA00022722"/>
    </source>
</evidence>
<evidence type="ECO:0000256" key="4">
    <source>
        <dbReference type="ARBA" id="ARBA00022759"/>
    </source>
</evidence>
<evidence type="ECO:0000256" key="6">
    <source>
        <dbReference type="ARBA" id="ARBA00022884"/>
    </source>
</evidence>
<reference evidence="10 11" key="1">
    <citation type="submission" date="2020-04" db="EMBL/GenBank/DDBJ databases">
        <authorList>
            <person name="Hitch T.C.A."/>
            <person name="Wylensek D."/>
            <person name="Clavel T."/>
        </authorList>
    </citation>
    <scope>NUCLEOTIDE SEQUENCE [LARGE SCALE GENOMIC DNA]</scope>
    <source>
        <strain evidence="10 11">WCA-389-WT-5H1</strain>
    </source>
</reference>
<organism evidence="10 11">
    <name type="scientific">Ligilactobacillus agilis</name>
    <dbReference type="NCBI Taxonomy" id="1601"/>
    <lineage>
        <taxon>Bacteria</taxon>
        <taxon>Bacillati</taxon>
        <taxon>Bacillota</taxon>
        <taxon>Bacilli</taxon>
        <taxon>Lactobacillales</taxon>
        <taxon>Lactobacillaceae</taxon>
        <taxon>Ligilactobacillus</taxon>
    </lineage>
</organism>
<dbReference type="InterPro" id="IPR005537">
    <property type="entry name" value="RAMP_III_fam"/>
</dbReference>
<name>A0A848C627_9LACO</name>
<dbReference type="InterPro" id="IPR052216">
    <property type="entry name" value="CRISPR_Csm3_endoribonuclease"/>
</dbReference>
<keyword evidence="5" id="KW-0378">Hydrolase</keyword>
<comment type="similarity">
    <text evidence="1">Belongs to the CRISPR-associated Csm3 family.</text>
</comment>
<keyword evidence="4" id="KW-0255">Endonuclease</keyword>
<evidence type="ECO:0000259" key="9">
    <source>
        <dbReference type="Pfam" id="PF03787"/>
    </source>
</evidence>
<evidence type="ECO:0000313" key="10">
    <source>
        <dbReference type="EMBL" id="NME42568.1"/>
    </source>
</evidence>
<dbReference type="GO" id="GO:0004519">
    <property type="term" value="F:endonuclease activity"/>
    <property type="evidence" value="ECO:0007669"/>
    <property type="project" value="UniProtKB-KW"/>
</dbReference>
<dbReference type="Pfam" id="PF03787">
    <property type="entry name" value="RAMPs"/>
    <property type="match status" value="1"/>
</dbReference>
<dbReference type="PANTHER" id="PTHR35579">
    <property type="entry name" value="CRISPR SYSTEM CMS ENDORIBONUCLEASE CSM3"/>
    <property type="match status" value="1"/>
</dbReference>
<dbReference type="RefSeq" id="WP_170091788.1">
    <property type="nucleotide sequence ID" value="NZ_JABAFP010000028.1"/>
</dbReference>
<dbReference type="EMBL" id="JABAFP010000028">
    <property type="protein sequence ID" value="NME42568.1"/>
    <property type="molecule type" value="Genomic_DNA"/>
</dbReference>
<comment type="caution">
    <text evidence="10">The sequence shown here is derived from an EMBL/GenBank/DDBJ whole genome shotgun (WGS) entry which is preliminary data.</text>
</comment>
<evidence type="ECO:0000256" key="5">
    <source>
        <dbReference type="ARBA" id="ARBA00022801"/>
    </source>
</evidence>
<gene>
    <name evidence="10" type="primary">csm3</name>
    <name evidence="10" type="ORF">HF863_07315</name>
</gene>
<dbReference type="NCBIfam" id="TIGR02582">
    <property type="entry name" value="cas7_TM1809"/>
    <property type="match status" value="1"/>
</dbReference>